<dbReference type="Pfam" id="PF00472">
    <property type="entry name" value="RF-1"/>
    <property type="match status" value="1"/>
</dbReference>
<dbReference type="AlphaFoldDB" id="A0A6P6RSF0"/>
<feature type="domain" description="Prokaryotic-type class I peptide chain release factors" evidence="2">
    <location>
        <begin position="120"/>
        <end position="136"/>
    </location>
</feature>
<comment type="similarity">
    <text evidence="1">Belongs to the prokaryotic/mitochondrial release factor family.</text>
</comment>
<dbReference type="RefSeq" id="XP_026190035.1">
    <property type="nucleotide sequence ID" value="XM_026334250.1"/>
</dbReference>
<dbReference type="GeneID" id="34620561"/>
<reference evidence="4" key="1">
    <citation type="submission" date="2025-08" db="UniProtKB">
        <authorList>
            <consortium name="RefSeq"/>
        </authorList>
    </citation>
    <scope>IDENTIFICATION</scope>
</reference>
<evidence type="ECO:0000259" key="2">
    <source>
        <dbReference type="PROSITE" id="PS00745"/>
    </source>
</evidence>
<dbReference type="PANTHER" id="PTHR43804">
    <property type="entry name" value="LD18447P"/>
    <property type="match status" value="1"/>
</dbReference>
<protein>
    <submittedName>
        <fullName evidence="4">Uncharacterized protein LOC34620561</fullName>
    </submittedName>
</protein>
<dbReference type="PROSITE" id="PS00745">
    <property type="entry name" value="RF_PROK_I"/>
    <property type="match status" value="1"/>
</dbReference>
<dbReference type="SUPFAM" id="SSF75620">
    <property type="entry name" value="Release factor"/>
    <property type="match status" value="1"/>
</dbReference>
<gene>
    <name evidence="4" type="primary">LOC34620561</name>
</gene>
<dbReference type="OrthoDB" id="2019491at2759"/>
<dbReference type="InterPro" id="IPR050057">
    <property type="entry name" value="Prokaryotic/Mito_RF"/>
</dbReference>
<evidence type="ECO:0000256" key="1">
    <source>
        <dbReference type="ARBA" id="ARBA00010835"/>
    </source>
</evidence>
<sequence>MLPVLDALSAADAAGTKQVPGDEDYAVAEVRAAAGGSEAEIWASDLYKCEFFAVVTEASDAAAVLRTTELAHAGGGPPGNDSPLPQGRMHTSTATVAILKEQRAKDIVIDEKEIQIRTARASGAGGQNVNKVETAVDLVHLPTGIRVFSQQERTQVQNKRVSGGQRHEKIRTYNARDGRVSDHRLEKQRIFPYKQVLMEGKLQQLHSMLLLQQAKYTLRQHLAALREVVITPNNSNLEG</sequence>
<name>A0A6P6RSF0_9EIME</name>
<evidence type="ECO:0000313" key="3">
    <source>
        <dbReference type="Proteomes" id="UP000515125"/>
    </source>
</evidence>
<dbReference type="Proteomes" id="UP000515125">
    <property type="component" value="Unplaced"/>
</dbReference>
<dbReference type="InterPro" id="IPR000352">
    <property type="entry name" value="Pep_chain_release_fac_I"/>
</dbReference>
<keyword evidence="3" id="KW-1185">Reference proteome</keyword>
<dbReference type="PANTHER" id="PTHR43804:SF8">
    <property type="entry name" value="PEPTIDE CHAIN RELEASE FACTOR APG3, CHLOROPLASTIC"/>
    <property type="match status" value="1"/>
</dbReference>
<organism evidence="3 4">
    <name type="scientific">Cyclospora cayetanensis</name>
    <dbReference type="NCBI Taxonomy" id="88456"/>
    <lineage>
        <taxon>Eukaryota</taxon>
        <taxon>Sar</taxon>
        <taxon>Alveolata</taxon>
        <taxon>Apicomplexa</taxon>
        <taxon>Conoidasida</taxon>
        <taxon>Coccidia</taxon>
        <taxon>Eucoccidiorida</taxon>
        <taxon>Eimeriorina</taxon>
        <taxon>Eimeriidae</taxon>
        <taxon>Cyclospora</taxon>
    </lineage>
</organism>
<dbReference type="InterPro" id="IPR045853">
    <property type="entry name" value="Pep_chain_release_fac_I_sf"/>
</dbReference>
<accession>A0A6P6RSF0</accession>
<proteinExistence type="inferred from homology"/>
<evidence type="ECO:0000313" key="4">
    <source>
        <dbReference type="RefSeq" id="XP_026190035.1"/>
    </source>
</evidence>
<dbReference type="GO" id="GO:0003747">
    <property type="term" value="F:translation release factor activity"/>
    <property type="evidence" value="ECO:0007669"/>
    <property type="project" value="InterPro"/>
</dbReference>
<dbReference type="Gene3D" id="3.30.160.20">
    <property type="match status" value="1"/>
</dbReference>
<dbReference type="Gene3D" id="3.30.70.1660">
    <property type="match status" value="1"/>
</dbReference>